<sequence length="383" mass="40916">MPRETASAPAPATASATAPTTTASASATTAASAPERGSRPLPVHLVGSLPHPLCDDPATSMRWFLDHRGDARLTALPSDRDPRWIIEWLTHHMSAVPALEQVRGGESRGYDDMPFYRVRPGHRLRPEDIGLARLAQAEAAFAALDRLCPAEAPPRVQVGIPNALDLAFFTFGSVEAAREWLPTMQEAVLAEVTGLVARWGDRVQLQLETPAVLVSYHCAPPPVWPTLTAELTAQVGEVIAAAPDARWVLHLCYGDLEHVPVFTPADLHPPVRFVNALADVLAERGVAMPTVHLPVASGGHPPCTDPAFFDALRHLRRGVDVIAGVVAENHPVETRRALRLVVDALVGPVAGVAAACGYGRRTERAAAANLALAAEVAREWCVG</sequence>
<gene>
    <name evidence="2" type="ORF">ACFQ3T_10530</name>
</gene>
<name>A0ABW3QSF7_9PSEU</name>
<proteinExistence type="predicted"/>
<dbReference type="Proteomes" id="UP001597168">
    <property type="component" value="Unassembled WGS sequence"/>
</dbReference>
<accession>A0ABW3QSF7</accession>
<keyword evidence="3" id="KW-1185">Reference proteome</keyword>
<dbReference type="InterPro" id="IPR038071">
    <property type="entry name" value="UROD/MetE-like_sf"/>
</dbReference>
<evidence type="ECO:0008006" key="4">
    <source>
        <dbReference type="Google" id="ProtNLM"/>
    </source>
</evidence>
<comment type="caution">
    <text evidence="2">The sequence shown here is derived from an EMBL/GenBank/DDBJ whole genome shotgun (WGS) entry which is preliminary data.</text>
</comment>
<evidence type="ECO:0000256" key="1">
    <source>
        <dbReference type="SAM" id="MobiDB-lite"/>
    </source>
</evidence>
<feature type="region of interest" description="Disordered" evidence="1">
    <location>
        <begin position="1"/>
        <end position="44"/>
    </location>
</feature>
<protein>
    <recommendedName>
        <fullName evidence="4">Methionine synthase II (Cobalamin-independent)</fullName>
    </recommendedName>
</protein>
<feature type="compositionally biased region" description="Low complexity" evidence="1">
    <location>
        <begin position="1"/>
        <end position="34"/>
    </location>
</feature>
<organism evidence="2 3">
    <name type="scientific">Saccharothrix hoggarensis</name>
    <dbReference type="NCBI Taxonomy" id="913853"/>
    <lineage>
        <taxon>Bacteria</taxon>
        <taxon>Bacillati</taxon>
        <taxon>Actinomycetota</taxon>
        <taxon>Actinomycetes</taxon>
        <taxon>Pseudonocardiales</taxon>
        <taxon>Pseudonocardiaceae</taxon>
        <taxon>Saccharothrix</taxon>
    </lineage>
</organism>
<dbReference type="RefSeq" id="WP_380722821.1">
    <property type="nucleotide sequence ID" value="NZ_JBHTLK010000039.1"/>
</dbReference>
<dbReference type="Gene3D" id="3.20.20.210">
    <property type="match status" value="1"/>
</dbReference>
<dbReference type="SUPFAM" id="SSF51726">
    <property type="entry name" value="UROD/MetE-like"/>
    <property type="match status" value="1"/>
</dbReference>
<evidence type="ECO:0000313" key="3">
    <source>
        <dbReference type="Proteomes" id="UP001597168"/>
    </source>
</evidence>
<dbReference type="EMBL" id="JBHTLK010000039">
    <property type="protein sequence ID" value="MFD1147560.1"/>
    <property type="molecule type" value="Genomic_DNA"/>
</dbReference>
<reference evidence="3" key="1">
    <citation type="journal article" date="2019" name="Int. J. Syst. Evol. Microbiol.">
        <title>The Global Catalogue of Microorganisms (GCM) 10K type strain sequencing project: providing services to taxonomists for standard genome sequencing and annotation.</title>
        <authorList>
            <consortium name="The Broad Institute Genomics Platform"/>
            <consortium name="The Broad Institute Genome Sequencing Center for Infectious Disease"/>
            <person name="Wu L."/>
            <person name="Ma J."/>
        </authorList>
    </citation>
    <scope>NUCLEOTIDE SEQUENCE [LARGE SCALE GENOMIC DNA]</scope>
    <source>
        <strain evidence="3">CCUG 60214</strain>
    </source>
</reference>
<evidence type="ECO:0000313" key="2">
    <source>
        <dbReference type="EMBL" id="MFD1147560.1"/>
    </source>
</evidence>